<keyword evidence="4" id="KW-0233">DNA recombination</keyword>
<evidence type="ECO:0000256" key="1">
    <source>
        <dbReference type="ARBA" id="ARBA00008857"/>
    </source>
</evidence>
<evidence type="ECO:0000259" key="5">
    <source>
        <dbReference type="PROSITE" id="PS51898"/>
    </source>
</evidence>
<evidence type="ECO:0000313" key="7">
    <source>
        <dbReference type="EMBL" id="KDR34745.1"/>
    </source>
</evidence>
<comment type="caution">
    <text evidence="7">The sequence shown here is derived from an EMBL/GenBank/DDBJ whole genome shotgun (WGS) entry which is preliminary data.</text>
</comment>
<dbReference type="EMBL" id="BMEG01000002">
    <property type="protein sequence ID" value="GGD63006.1"/>
    <property type="molecule type" value="Genomic_DNA"/>
</dbReference>
<dbReference type="InterPro" id="IPR002104">
    <property type="entry name" value="Integrase_catalytic"/>
</dbReference>
<dbReference type="SUPFAM" id="SSF54171">
    <property type="entry name" value="DNA-binding domain"/>
    <property type="match status" value="1"/>
</dbReference>
<dbReference type="GO" id="GO:0008907">
    <property type="term" value="F:integrase activity"/>
    <property type="evidence" value="ECO:0007669"/>
    <property type="project" value="InterPro"/>
</dbReference>
<keyword evidence="2" id="KW-0229">DNA integration</keyword>
<evidence type="ECO:0000256" key="2">
    <source>
        <dbReference type="ARBA" id="ARBA00022908"/>
    </source>
</evidence>
<dbReference type="SUPFAM" id="SSF56349">
    <property type="entry name" value="DNA breaking-rejoining enzymes"/>
    <property type="match status" value="1"/>
</dbReference>
<dbReference type="Proteomes" id="UP000597138">
    <property type="component" value="Unassembled WGS sequence"/>
</dbReference>
<keyword evidence="3" id="KW-0238">DNA-binding</keyword>
<reference evidence="6" key="1">
    <citation type="journal article" date="2014" name="Int. J. Syst. Evol. Microbiol.">
        <title>Complete genome of a new Firmicutes species belonging to the dominant human colonic microbiota ('Ruminococcus bicirculans') reveals two chromosomes and a selective capacity to utilize plant glucans.</title>
        <authorList>
            <consortium name="NISC Comparative Sequencing Program"/>
            <person name="Wegmann U."/>
            <person name="Louis P."/>
            <person name="Goesmann A."/>
            <person name="Henrissat B."/>
            <person name="Duncan S.H."/>
            <person name="Flint H.J."/>
        </authorList>
    </citation>
    <scope>NUCLEOTIDE SEQUENCE</scope>
    <source>
        <strain evidence="6">CGMCC 1.11013</strain>
    </source>
</reference>
<proteinExistence type="inferred from homology"/>
<reference evidence="7 8" key="2">
    <citation type="submission" date="2014-03" db="EMBL/GenBank/DDBJ databases">
        <title>Draft Genome Sequences of Four Burkholderia Strains.</title>
        <authorList>
            <person name="Liu X.Y."/>
            <person name="Li C.X."/>
            <person name="Xu J.H."/>
        </authorList>
    </citation>
    <scope>NUCLEOTIDE SEQUENCE [LARGE SCALE GENOMIC DNA]</scope>
    <source>
        <strain evidence="7 8">R27</strain>
    </source>
</reference>
<dbReference type="Pfam" id="PF00589">
    <property type="entry name" value="Phage_integrase"/>
    <property type="match status" value="1"/>
</dbReference>
<dbReference type="PANTHER" id="PTHR30349">
    <property type="entry name" value="PHAGE INTEGRASE-RELATED"/>
    <property type="match status" value="1"/>
</dbReference>
<dbReference type="Proteomes" id="UP000027439">
    <property type="component" value="Unassembled WGS sequence"/>
</dbReference>
<sequence length="373" mass="41566">MAARRRIAARRNWPQNLRQNSAGYYWFQHPETGKTYGLGRDFAIACAEARTANAEIERRKGHVTLLQRINGGETSLADWCDKYEEPRLSGKPNSVSAMKSQLRAIRAATFAVQAVHKVSPKDIADFIALCVQQRGATMASNIRKRLHDVFREAIAQGLVDVGKNPVEAIAKPKINVARSRLTLDDFKLILAKAREDKERQWAANAIELALISGQRREDIVSMQFGQIKDGFLWIEQSKGKEGSKSKLKIPLSLRLDALGTSLEDVLRRCRDNVATKNVIHFTRPNGAAVPGNAPGLSTMSQTFARIRDEAKIKVAPGKTPPSFHEIRSLAARLYAEERGAAFAQALLGHKSSSMTELYRDIRGREWTEIKLAV</sequence>
<dbReference type="eggNOG" id="COG0582">
    <property type="taxonomic scope" value="Bacteria"/>
</dbReference>
<reference evidence="6" key="4">
    <citation type="submission" date="2024-05" db="EMBL/GenBank/DDBJ databases">
        <authorList>
            <person name="Sun Q."/>
            <person name="Zhou Y."/>
        </authorList>
    </citation>
    <scope>NUCLEOTIDE SEQUENCE</scope>
    <source>
        <strain evidence="6">CGMCC 1.11013</strain>
    </source>
</reference>
<dbReference type="InterPro" id="IPR011010">
    <property type="entry name" value="DNA_brk_join_enz"/>
</dbReference>
<dbReference type="InterPro" id="IPR010998">
    <property type="entry name" value="Integrase_recombinase_N"/>
</dbReference>
<evidence type="ECO:0000256" key="3">
    <source>
        <dbReference type="ARBA" id="ARBA00023125"/>
    </source>
</evidence>
<dbReference type="InterPro" id="IPR015094">
    <property type="entry name" value="Integrase_lambda-typ_DNA-bd_N"/>
</dbReference>
<name>A0A069P270_9BURK</name>
<dbReference type="RefSeq" id="WP_035964520.1">
    <property type="nucleotide sequence ID" value="NZ_BMEG01000002.1"/>
</dbReference>
<dbReference type="Gene3D" id="1.10.443.10">
    <property type="entry name" value="Intergrase catalytic core"/>
    <property type="match status" value="1"/>
</dbReference>
<reference evidence="9" key="3">
    <citation type="journal article" date="2019" name="Int. J. Syst. Evol. Microbiol.">
        <title>The Global Catalogue of Microorganisms (GCM) 10K type strain sequencing project: providing services to taxonomists for standard genome sequencing and annotation.</title>
        <authorList>
            <consortium name="The Broad Institute Genomics Platform"/>
            <consortium name="The Broad Institute Genome Sequencing Center for Infectious Disease"/>
            <person name="Wu L."/>
            <person name="Ma J."/>
        </authorList>
    </citation>
    <scope>NUCLEOTIDE SEQUENCE [LARGE SCALE GENOMIC DNA]</scope>
    <source>
        <strain evidence="9">CGMCC 1.11013</strain>
    </source>
</reference>
<dbReference type="EMBL" id="JFHE01000011">
    <property type="protein sequence ID" value="KDR34745.1"/>
    <property type="molecule type" value="Genomic_DNA"/>
</dbReference>
<dbReference type="Gene3D" id="3.30.160.60">
    <property type="entry name" value="Classic Zinc Finger"/>
    <property type="match status" value="1"/>
</dbReference>
<dbReference type="AlphaFoldDB" id="A0A069P270"/>
<dbReference type="InterPro" id="IPR013762">
    <property type="entry name" value="Integrase-like_cat_sf"/>
</dbReference>
<evidence type="ECO:0000313" key="6">
    <source>
        <dbReference type="EMBL" id="GGD63006.1"/>
    </source>
</evidence>
<feature type="domain" description="Tyr recombinase" evidence="5">
    <location>
        <begin position="176"/>
        <end position="371"/>
    </location>
</feature>
<dbReference type="GO" id="GO:0003677">
    <property type="term" value="F:DNA binding"/>
    <property type="evidence" value="ECO:0007669"/>
    <property type="project" value="UniProtKB-KW"/>
</dbReference>
<evidence type="ECO:0000313" key="9">
    <source>
        <dbReference type="Proteomes" id="UP000597138"/>
    </source>
</evidence>
<accession>A0A069P270</accession>
<dbReference type="Pfam" id="PF09003">
    <property type="entry name" value="Arm-DNA-bind_1"/>
    <property type="match status" value="1"/>
</dbReference>
<dbReference type="OrthoDB" id="8781634at2"/>
<dbReference type="PANTHER" id="PTHR30349:SF64">
    <property type="entry name" value="PROPHAGE INTEGRASE INTD-RELATED"/>
    <property type="match status" value="1"/>
</dbReference>
<dbReference type="InterPro" id="IPR016177">
    <property type="entry name" value="DNA-bd_dom_sf"/>
</dbReference>
<organism evidence="7 8">
    <name type="scientific">Caballeronia grimmiae</name>
    <dbReference type="NCBI Taxonomy" id="1071679"/>
    <lineage>
        <taxon>Bacteria</taxon>
        <taxon>Pseudomonadati</taxon>
        <taxon>Pseudomonadota</taxon>
        <taxon>Betaproteobacteria</taxon>
        <taxon>Burkholderiales</taxon>
        <taxon>Burkholderiaceae</taxon>
        <taxon>Caballeronia</taxon>
    </lineage>
</organism>
<gene>
    <name evidence="7" type="ORF">BG57_04075</name>
    <name evidence="6" type="ORF">GCM10010985_16410</name>
</gene>
<evidence type="ECO:0000256" key="4">
    <source>
        <dbReference type="ARBA" id="ARBA00023172"/>
    </source>
</evidence>
<comment type="similarity">
    <text evidence="1">Belongs to the 'phage' integrase family.</text>
</comment>
<protein>
    <submittedName>
        <fullName evidence="7">Integrase</fullName>
    </submittedName>
</protein>
<dbReference type="Gene3D" id="1.10.150.130">
    <property type="match status" value="1"/>
</dbReference>
<evidence type="ECO:0000313" key="8">
    <source>
        <dbReference type="Proteomes" id="UP000027439"/>
    </source>
</evidence>
<dbReference type="PROSITE" id="PS51898">
    <property type="entry name" value="TYR_RECOMBINASE"/>
    <property type="match status" value="1"/>
</dbReference>
<dbReference type="InterPro" id="IPR050090">
    <property type="entry name" value="Tyrosine_recombinase_XerCD"/>
</dbReference>
<dbReference type="STRING" id="1071679.BG57_04075"/>
<dbReference type="GO" id="GO:0006310">
    <property type="term" value="P:DNA recombination"/>
    <property type="evidence" value="ECO:0007669"/>
    <property type="project" value="UniProtKB-KW"/>
</dbReference>
<keyword evidence="9" id="KW-1185">Reference proteome</keyword>